<dbReference type="OrthoDB" id="6397886at2"/>
<evidence type="ECO:0008006" key="3">
    <source>
        <dbReference type="Google" id="ProtNLM"/>
    </source>
</evidence>
<dbReference type="EMBL" id="JADBGF010000001">
    <property type="protein sequence ID" value="MBE1594277.1"/>
    <property type="molecule type" value="Genomic_DNA"/>
</dbReference>
<accession>A0A8I0TNI5</accession>
<dbReference type="GeneID" id="86825068"/>
<sequence>MTDEARDDMAAPQLGEAVALLAGFLGAEPLTAAIASLERDLTGRPVREVGEMAAARGISPQLMVAALTVRENLGRLNDLIHAAGIVLALPHLLEDGEEIAVRPSLAAGNDPHRPFDLETDRRVAEFKLARWRGADAMRKRQTFKDLVMLAADGTGRRAELFVVGPEPGRFLRTSRATAAWALDRTPHARRAFAESFGSLDVSVAEFTERHAGHVRVTDLCDVLPPMVAAALVR</sequence>
<dbReference type="Proteomes" id="UP000629287">
    <property type="component" value="Unassembled WGS sequence"/>
</dbReference>
<organism evidence="1 2">
    <name type="scientific">Streptomyces stelliscabiei</name>
    <dbReference type="NCBI Taxonomy" id="146820"/>
    <lineage>
        <taxon>Bacteria</taxon>
        <taxon>Bacillati</taxon>
        <taxon>Actinomycetota</taxon>
        <taxon>Actinomycetes</taxon>
        <taxon>Kitasatosporales</taxon>
        <taxon>Streptomycetaceae</taxon>
        <taxon>Streptomyces</taxon>
    </lineage>
</organism>
<reference evidence="1 2" key="1">
    <citation type="submission" date="2020-10" db="EMBL/GenBank/DDBJ databases">
        <title>Sequencing the genomes of 1000 actinobacteria strains.</title>
        <authorList>
            <person name="Klenk H.-P."/>
        </authorList>
    </citation>
    <scope>NUCLEOTIDE SEQUENCE [LARGE SCALE GENOMIC DNA]</scope>
    <source>
        <strain evidence="1 2">DSM 41803</strain>
    </source>
</reference>
<protein>
    <recommendedName>
        <fullName evidence="3">PE-PGRS family protein</fullName>
    </recommendedName>
</protein>
<name>A0A8I0TNI5_9ACTN</name>
<keyword evidence="2" id="KW-1185">Reference proteome</keyword>
<comment type="caution">
    <text evidence="1">The sequence shown here is derived from an EMBL/GenBank/DDBJ whole genome shotgun (WGS) entry which is preliminary data.</text>
</comment>
<dbReference type="RefSeq" id="WP_050399716.1">
    <property type="nucleotide sequence ID" value="NZ_JADBGF010000001.1"/>
</dbReference>
<gene>
    <name evidence="1" type="ORF">H4687_000406</name>
</gene>
<proteinExistence type="predicted"/>
<dbReference type="AlphaFoldDB" id="A0A8I0TNI5"/>
<evidence type="ECO:0000313" key="2">
    <source>
        <dbReference type="Proteomes" id="UP000629287"/>
    </source>
</evidence>
<evidence type="ECO:0000313" key="1">
    <source>
        <dbReference type="EMBL" id="MBE1594277.1"/>
    </source>
</evidence>